<dbReference type="SMART" id="SM00855">
    <property type="entry name" value="PGAM"/>
    <property type="match status" value="1"/>
</dbReference>
<reference evidence="5 7" key="2">
    <citation type="submission" date="2016-10" db="EMBL/GenBank/DDBJ databases">
        <authorList>
            <person name="de Groot N.N."/>
        </authorList>
    </citation>
    <scope>NUCLEOTIDE SEQUENCE [LARGE SCALE GENOMIC DNA]</scope>
    <source>
        <strain evidence="5 7">DSM 2895</strain>
    </source>
</reference>
<evidence type="ECO:0000313" key="6">
    <source>
        <dbReference type="Proteomes" id="UP000037269"/>
    </source>
</evidence>
<dbReference type="CDD" id="cd07067">
    <property type="entry name" value="HP_PGM_like"/>
    <property type="match status" value="1"/>
</dbReference>
<dbReference type="InterPro" id="IPR013078">
    <property type="entry name" value="His_Pase_superF_clade-1"/>
</dbReference>
<dbReference type="Proteomes" id="UP000037269">
    <property type="component" value="Unassembled WGS sequence"/>
</dbReference>
<evidence type="ECO:0000256" key="2">
    <source>
        <dbReference type="PIRSR" id="PIRSR613078-1"/>
    </source>
</evidence>
<dbReference type="GO" id="GO:0005829">
    <property type="term" value="C:cytosol"/>
    <property type="evidence" value="ECO:0007669"/>
    <property type="project" value="TreeGrafter"/>
</dbReference>
<dbReference type="InterPro" id="IPR051695">
    <property type="entry name" value="Phosphoglycerate_Mutase"/>
</dbReference>
<dbReference type="GeneID" id="42304407"/>
<keyword evidence="6" id="KW-1185">Reference proteome</keyword>
<dbReference type="GO" id="GO:0043456">
    <property type="term" value="P:regulation of pentose-phosphate shunt"/>
    <property type="evidence" value="ECO:0007669"/>
    <property type="project" value="TreeGrafter"/>
</dbReference>
<keyword evidence="1" id="KW-0378">Hydrolase</keyword>
<feature type="active site" description="Proton donor/acceptor" evidence="2">
    <location>
        <position position="81"/>
    </location>
</feature>
<evidence type="ECO:0000256" key="3">
    <source>
        <dbReference type="PIRSR" id="PIRSR613078-2"/>
    </source>
</evidence>
<dbReference type="Proteomes" id="UP000182836">
    <property type="component" value="Unassembled WGS sequence"/>
</dbReference>
<sequence length="195" mass="22524">MRWIWVRHGETEDNRSRRYLGHYNAPLNEQGREQAFAAAERLKNEPVTYIYTSDLLRCKETAHIIACSHKMTVVETAALRELDFGQWDRKTYEEIMRTHKSLAEKWYNNPYDVSPPEGESLYELGDRIGRWLSDLEEHMLPTETAVLVTHGGPIRWFLAGHLLGNPSAFWSVRGPGTGDILITEKYGQTWRSSSS</sequence>
<evidence type="ECO:0000313" key="5">
    <source>
        <dbReference type="EMBL" id="SDI89620.1"/>
    </source>
</evidence>
<evidence type="ECO:0000256" key="1">
    <source>
        <dbReference type="ARBA" id="ARBA00022801"/>
    </source>
</evidence>
<dbReference type="STRING" id="47500.AF333_04195"/>
<dbReference type="Pfam" id="PF00300">
    <property type="entry name" value="His_Phos_1"/>
    <property type="match status" value="1"/>
</dbReference>
<dbReference type="PATRIC" id="fig|47500.8.peg.5567"/>
<dbReference type="GO" id="GO:0004331">
    <property type="term" value="F:fructose-2,6-bisphosphate 2-phosphatase activity"/>
    <property type="evidence" value="ECO:0007669"/>
    <property type="project" value="TreeGrafter"/>
</dbReference>
<evidence type="ECO:0000313" key="7">
    <source>
        <dbReference type="Proteomes" id="UP000182836"/>
    </source>
</evidence>
<dbReference type="InterPro" id="IPR029033">
    <property type="entry name" value="His_PPase_superfam"/>
</dbReference>
<feature type="binding site" evidence="3">
    <location>
        <position position="57"/>
    </location>
    <ligand>
        <name>substrate</name>
    </ligand>
</feature>
<dbReference type="PANTHER" id="PTHR46517">
    <property type="entry name" value="FRUCTOSE-2,6-BISPHOSPHATASE TIGAR"/>
    <property type="match status" value="1"/>
</dbReference>
<protein>
    <submittedName>
        <fullName evidence="5">Alpha-ribazole phosphatase</fullName>
    </submittedName>
</protein>
<feature type="active site" description="Tele-phosphohistidine intermediate" evidence="2">
    <location>
        <position position="8"/>
    </location>
</feature>
<dbReference type="Gene3D" id="3.40.50.1240">
    <property type="entry name" value="Phosphoglycerate mutase-like"/>
    <property type="match status" value="1"/>
</dbReference>
<reference evidence="4 6" key="1">
    <citation type="submission" date="2015-07" db="EMBL/GenBank/DDBJ databases">
        <title>Fjat-14205 dsm 2895.</title>
        <authorList>
            <person name="Liu B."/>
            <person name="Wang J."/>
            <person name="Zhu Y."/>
            <person name="Liu G."/>
            <person name="Chen Q."/>
            <person name="Chen Z."/>
            <person name="Lan J."/>
            <person name="Che J."/>
            <person name="Ge C."/>
            <person name="Shi H."/>
            <person name="Pan Z."/>
            <person name="Liu X."/>
        </authorList>
    </citation>
    <scope>NUCLEOTIDE SEQUENCE [LARGE SCALE GENOMIC DNA]</scope>
    <source>
        <strain evidence="4 6">DSM 2895</strain>
    </source>
</reference>
<evidence type="ECO:0000313" key="4">
    <source>
        <dbReference type="EMBL" id="KON94800.1"/>
    </source>
</evidence>
<dbReference type="OrthoDB" id="9783269at2"/>
<name>A0A0D1XZX1_ANEMI</name>
<dbReference type="EMBL" id="FNED01000009">
    <property type="protein sequence ID" value="SDI89620.1"/>
    <property type="molecule type" value="Genomic_DNA"/>
</dbReference>
<feature type="binding site" evidence="3">
    <location>
        <begin position="7"/>
        <end position="14"/>
    </location>
    <ligand>
        <name>substrate</name>
    </ligand>
</feature>
<accession>A0A0D1XZX1</accession>
<dbReference type="RefSeq" id="WP_043065120.1">
    <property type="nucleotide sequence ID" value="NZ_BJOA01000067.1"/>
</dbReference>
<dbReference type="GO" id="GO:0045820">
    <property type="term" value="P:negative regulation of glycolytic process"/>
    <property type="evidence" value="ECO:0007669"/>
    <property type="project" value="TreeGrafter"/>
</dbReference>
<dbReference type="EMBL" id="LGUG01000004">
    <property type="protein sequence ID" value="KON94800.1"/>
    <property type="molecule type" value="Genomic_DNA"/>
</dbReference>
<gene>
    <name evidence="4" type="ORF">AF333_04195</name>
    <name evidence="5" type="ORF">SAMN04487909_10913</name>
</gene>
<dbReference type="PIRSF" id="PIRSF000709">
    <property type="entry name" value="6PFK_2-Ptase"/>
    <property type="match status" value="1"/>
</dbReference>
<dbReference type="AlphaFoldDB" id="A0A0D1XZX1"/>
<dbReference type="SUPFAM" id="SSF53254">
    <property type="entry name" value="Phosphoglycerate mutase-like"/>
    <property type="match status" value="1"/>
</dbReference>
<dbReference type="PANTHER" id="PTHR46517:SF1">
    <property type="entry name" value="FRUCTOSE-2,6-BISPHOSPHATASE TIGAR"/>
    <property type="match status" value="1"/>
</dbReference>
<organism evidence="4 6">
    <name type="scientific">Aneurinibacillus migulanus</name>
    <name type="common">Bacillus migulanus</name>
    <dbReference type="NCBI Taxonomy" id="47500"/>
    <lineage>
        <taxon>Bacteria</taxon>
        <taxon>Bacillati</taxon>
        <taxon>Bacillota</taxon>
        <taxon>Bacilli</taxon>
        <taxon>Bacillales</taxon>
        <taxon>Paenibacillaceae</taxon>
        <taxon>Aneurinibacillus group</taxon>
        <taxon>Aneurinibacillus</taxon>
    </lineage>
</organism>
<proteinExistence type="predicted"/>